<dbReference type="EMBL" id="WKQP01000044">
    <property type="protein sequence ID" value="MSC61597.1"/>
    <property type="molecule type" value="Genomic_DNA"/>
</dbReference>
<reference evidence="4 8" key="3">
    <citation type="journal article" date="2019" name="Nat. Med.">
        <title>A library of human gut bacterial isolates paired with longitudinal multiomics data enables mechanistic microbiome research.</title>
        <authorList>
            <person name="Poyet M."/>
            <person name="Groussin M."/>
            <person name="Gibbons S.M."/>
            <person name="Avila-Pacheco J."/>
            <person name="Jiang X."/>
            <person name="Kearney S.M."/>
            <person name="Perrotta A.R."/>
            <person name="Berdy B."/>
            <person name="Zhao S."/>
            <person name="Lieberman T.D."/>
            <person name="Swanson P.K."/>
            <person name="Smith M."/>
            <person name="Roesemann S."/>
            <person name="Alexander J.E."/>
            <person name="Rich S.A."/>
            <person name="Livny J."/>
            <person name="Vlamakis H."/>
            <person name="Clish C."/>
            <person name="Bullock K."/>
            <person name="Deik A."/>
            <person name="Scott J."/>
            <person name="Pierce K.A."/>
            <person name="Xavier R.J."/>
            <person name="Alm E.J."/>
        </authorList>
    </citation>
    <scope>NUCLEOTIDE SEQUENCE [LARGE SCALE GENOMIC DNA]</scope>
    <source>
        <strain evidence="4 8">BIOML-A11</strain>
    </source>
</reference>
<evidence type="ECO:0000313" key="3">
    <source>
        <dbReference type="EMBL" id="MCC2748122.1"/>
    </source>
</evidence>
<dbReference type="Proteomes" id="UP001197847">
    <property type="component" value="Unassembled WGS sequence"/>
</dbReference>
<accession>A0A173VUT1</accession>
<organism evidence="1 6">
    <name type="scientific">Agathobacter rectalis</name>
    <dbReference type="NCBI Taxonomy" id="39491"/>
    <lineage>
        <taxon>Bacteria</taxon>
        <taxon>Bacillati</taxon>
        <taxon>Bacillota</taxon>
        <taxon>Clostridia</taxon>
        <taxon>Lachnospirales</taxon>
        <taxon>Lachnospiraceae</taxon>
        <taxon>Agathobacter</taxon>
    </lineage>
</organism>
<dbReference type="InterPro" id="IPR011256">
    <property type="entry name" value="Reg_factor_effector_dom_sf"/>
</dbReference>
<evidence type="ECO:0000313" key="2">
    <source>
        <dbReference type="EMBL" id="MCB6937489.1"/>
    </source>
</evidence>
<evidence type="ECO:0000313" key="7">
    <source>
        <dbReference type="Proteomes" id="UP000245905"/>
    </source>
</evidence>
<dbReference type="Proteomes" id="UP001197684">
    <property type="component" value="Unassembled WGS sequence"/>
</dbReference>
<dbReference type="Proteomes" id="UP000245905">
    <property type="component" value="Unassembled WGS sequence"/>
</dbReference>
<dbReference type="EMBL" id="JAJCJK010000004">
    <property type="protein sequence ID" value="MCB6937489.1"/>
    <property type="molecule type" value="Genomic_DNA"/>
</dbReference>
<dbReference type="Proteomes" id="UP000479563">
    <property type="component" value="Unassembled WGS sequence"/>
</dbReference>
<dbReference type="AlphaFoldDB" id="A0A173VUT1"/>
<reference evidence="5 7" key="1">
    <citation type="submission" date="2014-09" db="EMBL/GenBank/DDBJ databases">
        <title>Butyrate-producing bacteria isolated from human gut.</title>
        <authorList>
            <person name="Zhang Q."/>
            <person name="Zhao L."/>
        </authorList>
    </citation>
    <scope>NUCLEOTIDE SEQUENCE [LARGE SCALE GENOMIC DNA]</scope>
    <source>
        <strain evidence="5 7">R22</strain>
    </source>
</reference>
<dbReference type="OrthoDB" id="2189170at2"/>
<dbReference type="Gene3D" id="3.20.80.10">
    <property type="entry name" value="Regulatory factor, effector binding domain"/>
    <property type="match status" value="1"/>
</dbReference>
<protein>
    <submittedName>
        <fullName evidence="2">AraC family transcriptional regulator</fullName>
    </submittedName>
    <submittedName>
        <fullName evidence="1">Transcriptional regulator, effector-binding domain/component</fullName>
    </submittedName>
</protein>
<evidence type="ECO:0000313" key="5">
    <source>
        <dbReference type="EMBL" id="PWE83130.1"/>
    </source>
</evidence>
<dbReference type="Proteomes" id="UP000095673">
    <property type="component" value="Unassembled WGS sequence"/>
</dbReference>
<reference evidence="3" key="5">
    <citation type="submission" date="2021-10" db="EMBL/GenBank/DDBJ databases">
        <title>Collection of gut derived symbiotic bacterial strains cultured from healthy donors.</title>
        <authorList>
            <person name="Lin H."/>
            <person name="Littmann E."/>
            <person name="Claire K."/>
            <person name="Pamer E."/>
        </authorList>
    </citation>
    <scope>NUCLEOTIDE SEQUENCE</scope>
    <source>
        <strain evidence="3">MSK.22.92</strain>
    </source>
</reference>
<evidence type="ECO:0000313" key="8">
    <source>
        <dbReference type="Proteomes" id="UP000479563"/>
    </source>
</evidence>
<reference evidence="2" key="4">
    <citation type="submission" date="2021-10" db="EMBL/GenBank/DDBJ databases">
        <title>Collection of gut derived symbiotic bacterial strains cultured from healthy donors.</title>
        <authorList>
            <person name="Lin H."/>
            <person name="Littmann E."/>
            <person name="Kohout C."/>
            <person name="Pamer E.G."/>
        </authorList>
    </citation>
    <scope>NUCLEOTIDE SEQUENCE</scope>
    <source>
        <strain evidence="2">DFI.9.42</strain>
    </source>
</reference>
<dbReference type="EMBL" id="JRFS01000025">
    <property type="protein sequence ID" value="PWE83130.1"/>
    <property type="molecule type" value="Genomic_DNA"/>
</dbReference>
<reference evidence="1 6" key="2">
    <citation type="submission" date="2015-09" db="EMBL/GenBank/DDBJ databases">
        <authorList>
            <consortium name="Pathogen Informatics"/>
        </authorList>
    </citation>
    <scope>NUCLEOTIDE SEQUENCE [LARGE SCALE GENOMIC DNA]</scope>
    <source>
        <strain evidence="1 6">2789STDY5834968</strain>
    </source>
</reference>
<dbReference type="RefSeq" id="WP_055238867.1">
    <property type="nucleotide sequence ID" value="NZ_CYXM01000037.1"/>
</dbReference>
<evidence type="ECO:0000313" key="4">
    <source>
        <dbReference type="EMBL" id="MSC61597.1"/>
    </source>
</evidence>
<dbReference type="EMBL" id="JAJFBX010000026">
    <property type="protein sequence ID" value="MCC2748122.1"/>
    <property type="molecule type" value="Genomic_DNA"/>
</dbReference>
<evidence type="ECO:0000313" key="6">
    <source>
        <dbReference type="Proteomes" id="UP000095673"/>
    </source>
</evidence>
<evidence type="ECO:0000313" key="1">
    <source>
        <dbReference type="EMBL" id="CUN30510.1"/>
    </source>
</evidence>
<name>A0A173VUT1_9FIRM</name>
<sequence length="152" mass="17110">MLEIKENQELNVTNVLSYRGKIKQAELENIGKEMESYIQNAGAKRLGNPITATYAVEGNELDIELLMPIDKSIDSTDKFAFKNYIKIINAVVASYKGRPIGLQEACNQLNQYIMEHKLQPITVGYNVTKKTDMLNPENTEIDVYVGISPNIL</sequence>
<proteinExistence type="predicted"/>
<gene>
    <name evidence="1" type="ORF">ERS852580_03552</name>
    <name evidence="4" type="ORF">GKE07_15715</name>
    <name evidence="5" type="ORF">LD38_11185</name>
    <name evidence="2" type="ORF">LIZ56_03555</name>
    <name evidence="3" type="ORF">LK487_14000</name>
</gene>
<dbReference type="EMBL" id="CYXM01000037">
    <property type="protein sequence ID" value="CUN30510.1"/>
    <property type="molecule type" value="Genomic_DNA"/>
</dbReference>